<dbReference type="PANTHER" id="PTHR12815">
    <property type="entry name" value="SORTING AND ASSEMBLY MACHINERY SAMM50 PROTEIN FAMILY MEMBER"/>
    <property type="match status" value="1"/>
</dbReference>
<dbReference type="NCBIfam" id="TIGR03303">
    <property type="entry name" value="OM_YaeT"/>
    <property type="match status" value="1"/>
</dbReference>
<keyword evidence="6 8" id="KW-0472">Membrane</keyword>
<evidence type="ECO:0000313" key="12">
    <source>
        <dbReference type="Proteomes" id="UP000190896"/>
    </source>
</evidence>
<keyword evidence="12" id="KW-1185">Reference proteome</keyword>
<comment type="caution">
    <text evidence="11">The sequence shown here is derived from an EMBL/GenBank/DDBJ whole genome shotgun (WGS) entry which is preliminary data.</text>
</comment>
<feature type="domain" description="POTRA" evidence="10">
    <location>
        <begin position="178"/>
        <end position="266"/>
    </location>
</feature>
<dbReference type="Proteomes" id="UP000190896">
    <property type="component" value="Unassembled WGS sequence"/>
</dbReference>
<evidence type="ECO:0000256" key="8">
    <source>
        <dbReference type="HAMAP-Rule" id="MF_01430"/>
    </source>
</evidence>
<evidence type="ECO:0000256" key="9">
    <source>
        <dbReference type="NCBIfam" id="TIGR03303"/>
    </source>
</evidence>
<evidence type="ECO:0000313" key="11">
    <source>
        <dbReference type="EMBL" id="OOZ37081.1"/>
    </source>
</evidence>
<feature type="domain" description="POTRA" evidence="10">
    <location>
        <begin position="27"/>
        <end position="94"/>
    </location>
</feature>
<comment type="subunit">
    <text evidence="8">Part of the Bam complex.</text>
</comment>
<dbReference type="InterPro" id="IPR034746">
    <property type="entry name" value="POTRA"/>
</dbReference>
<dbReference type="Gene3D" id="2.40.160.50">
    <property type="entry name" value="membrane protein fhac: a member of the omp85/tpsb transporter family"/>
    <property type="match status" value="1"/>
</dbReference>
<evidence type="ECO:0000256" key="6">
    <source>
        <dbReference type="ARBA" id="ARBA00023136"/>
    </source>
</evidence>
<protein>
    <recommendedName>
        <fullName evidence="8 9">Outer membrane protein assembly factor BamA</fullName>
    </recommendedName>
</protein>
<dbReference type="GO" id="GO:1990063">
    <property type="term" value="C:Bam protein complex"/>
    <property type="evidence" value="ECO:0007669"/>
    <property type="project" value="TreeGrafter"/>
</dbReference>
<evidence type="ECO:0000256" key="2">
    <source>
        <dbReference type="ARBA" id="ARBA00022452"/>
    </source>
</evidence>
<evidence type="ECO:0000256" key="5">
    <source>
        <dbReference type="ARBA" id="ARBA00022737"/>
    </source>
</evidence>
<keyword evidence="5 8" id="KW-0677">Repeat</keyword>
<comment type="similarity">
    <text evidence="8">Belongs to the BamA family.</text>
</comment>
<dbReference type="OrthoDB" id="9803054at2"/>
<dbReference type="InterPro" id="IPR000184">
    <property type="entry name" value="Bac_surfAg_D15"/>
</dbReference>
<dbReference type="InterPro" id="IPR010827">
    <property type="entry name" value="BamA/TamA_POTRA"/>
</dbReference>
<dbReference type="FunFam" id="3.10.20.310:FF:000002">
    <property type="entry name" value="Outer membrane protein assembly factor BamA"/>
    <property type="match status" value="1"/>
</dbReference>
<sequence length="764" mass="85234">MNSVIRFFQVCFAVLTLLPLVAFGESFVIKDIRVEGLQRISAGTVFNYLPVKIGEAIDATETSSIIKSLYKTGFFKDIRLEREGDVLIVFVTERPAIAKIDISGNESMESEQLLLALKDIGLAEGRVFNRSILDKIEQELRRQYFSQGKYGVKLESTVSPLERNRVGVNIKISEGATARIRKINIIGNESLEEEDLLDEFSLSTTGFLSAFTKDDQYSRQKLAGDLEKLRTYYLDRGYLNFKIISTQVSITPDKNDIYVTVNISEGDVYTISDIRLAGELAAPKEEFFPLIRLTRGEVFSRKAVTSSAERITDLLGNKGYAFANVNSIPDIDKEKKQVAITYFVDPGKRVYVRRVNMRGNHETRDEVLRREMRQMESAWFSRELVTRSRNRLQRLGYFDEVNIETPAVPGSTDQVDVDISVIEKPMGNLLAGLGYSQSSGIVFSSSITQTNFLGTGKRVSLAFDNSGANTNYSLGYTNPYYTVDGISRGFNLGYKKTDFKEVDTAKYLTDTALAGVNFGIPVTETDRVGVSFDLANTKYKVGAGASTEIADFATDNGDDFVDLKVGMNWSRDSRDSAVMPTSGSMQRFEAMATFPGSDLEYYKINYKHKKYFPLNEFVSLALSGDVGYGDVYGDSTRLPYWENYFAGGVKSVRGFKDYSLGPRDSIDDPLGGNFRLVANAEVYYQPGFRLLERSVRLGWFFDAGNVYDTSGDEDIDLGELRYSTGLSALWLSPLGALGLSLGLPLNDKSSDEVESLQFTFGTTF</sequence>
<dbReference type="Pfam" id="PF01103">
    <property type="entry name" value="Omp85"/>
    <property type="match status" value="1"/>
</dbReference>
<dbReference type="EMBL" id="MPRJ01000018">
    <property type="protein sequence ID" value="OOZ37081.1"/>
    <property type="molecule type" value="Genomic_DNA"/>
</dbReference>
<dbReference type="RefSeq" id="WP_078486232.1">
    <property type="nucleotide sequence ID" value="NZ_MPRJ01000018.1"/>
</dbReference>
<organism evidence="11 12">
    <name type="scientific">Solemya velesiana gill symbiont</name>
    <dbReference type="NCBI Taxonomy" id="1918948"/>
    <lineage>
        <taxon>Bacteria</taxon>
        <taxon>Pseudomonadati</taxon>
        <taxon>Pseudomonadota</taxon>
        <taxon>Gammaproteobacteria</taxon>
        <taxon>sulfur-oxidizing symbionts</taxon>
    </lineage>
</organism>
<feature type="domain" description="POTRA" evidence="10">
    <location>
        <begin position="95"/>
        <end position="175"/>
    </location>
</feature>
<keyword evidence="7 8" id="KW-0998">Cell outer membrane</keyword>
<comment type="subcellular location">
    <subcellularLocation>
        <location evidence="8">Cell outer membrane</location>
    </subcellularLocation>
    <subcellularLocation>
        <location evidence="1">Membrane</location>
    </subcellularLocation>
</comment>
<dbReference type="HAMAP" id="MF_01430">
    <property type="entry name" value="OM_assembly_BamA"/>
    <property type="match status" value="1"/>
</dbReference>
<accession>A0A1T2KWA4</accession>
<evidence type="ECO:0000256" key="7">
    <source>
        <dbReference type="ARBA" id="ARBA00023237"/>
    </source>
</evidence>
<name>A0A1T2KWA4_9GAMM</name>
<dbReference type="Gene3D" id="3.10.20.310">
    <property type="entry name" value="membrane protein fhac"/>
    <property type="match status" value="5"/>
</dbReference>
<dbReference type="InterPro" id="IPR039910">
    <property type="entry name" value="D15-like"/>
</dbReference>
<evidence type="ECO:0000259" key="10">
    <source>
        <dbReference type="PROSITE" id="PS51779"/>
    </source>
</evidence>
<keyword evidence="3 8" id="KW-0812">Transmembrane</keyword>
<dbReference type="InterPro" id="IPR023707">
    <property type="entry name" value="OM_assembly_BamA"/>
</dbReference>
<dbReference type="PIRSF" id="PIRSF006076">
    <property type="entry name" value="OM_assembly_OMP85"/>
    <property type="match status" value="1"/>
</dbReference>
<keyword evidence="2 8" id="KW-1134">Transmembrane beta strand</keyword>
<dbReference type="PROSITE" id="PS51779">
    <property type="entry name" value="POTRA"/>
    <property type="match status" value="4"/>
</dbReference>
<feature type="domain" description="POTRA" evidence="10">
    <location>
        <begin position="350"/>
        <end position="424"/>
    </location>
</feature>
<evidence type="ECO:0000256" key="4">
    <source>
        <dbReference type="ARBA" id="ARBA00022729"/>
    </source>
</evidence>
<dbReference type="PANTHER" id="PTHR12815:SF23">
    <property type="entry name" value="OUTER MEMBRANE PROTEIN ASSEMBLY FACTOR BAMA"/>
    <property type="match status" value="1"/>
</dbReference>
<proteinExistence type="inferred from homology"/>
<evidence type="ECO:0000256" key="1">
    <source>
        <dbReference type="ARBA" id="ARBA00004370"/>
    </source>
</evidence>
<dbReference type="GO" id="GO:0051205">
    <property type="term" value="P:protein insertion into membrane"/>
    <property type="evidence" value="ECO:0007669"/>
    <property type="project" value="UniProtKB-UniRule"/>
</dbReference>
<dbReference type="GO" id="GO:0043165">
    <property type="term" value="P:Gram-negative-bacterium-type cell outer membrane assembly"/>
    <property type="evidence" value="ECO:0007669"/>
    <property type="project" value="UniProtKB-UniRule"/>
</dbReference>
<dbReference type="FunFam" id="3.10.20.310:FF:000003">
    <property type="entry name" value="Outer membrane protein assembly factor BamA"/>
    <property type="match status" value="1"/>
</dbReference>
<gene>
    <name evidence="8" type="primary">bamA</name>
    <name evidence="11" type="ORF">BOW51_04020</name>
</gene>
<reference evidence="11 12" key="1">
    <citation type="submission" date="2016-11" db="EMBL/GenBank/DDBJ databases">
        <title>Mixed transmission modes and dynamic genome evolution in an obligate animal-bacterial symbiosis.</title>
        <authorList>
            <person name="Russell S.L."/>
            <person name="Corbett-Detig R.B."/>
            <person name="Cavanaugh C.M."/>
        </authorList>
    </citation>
    <scope>NUCLEOTIDE SEQUENCE [LARGE SCALE GENOMIC DNA]</scope>
    <source>
        <strain evidence="11">Se-Cadez</strain>
    </source>
</reference>
<evidence type="ECO:0000256" key="3">
    <source>
        <dbReference type="ARBA" id="ARBA00022692"/>
    </source>
</evidence>
<dbReference type="Pfam" id="PF07244">
    <property type="entry name" value="POTRA"/>
    <property type="match status" value="4"/>
</dbReference>
<comment type="function">
    <text evidence="8">Part of the outer membrane protein assembly complex, which is involved in assembly and insertion of beta-barrel proteins into the outer membrane.</text>
</comment>
<dbReference type="AlphaFoldDB" id="A0A1T2KWA4"/>
<keyword evidence="4 8" id="KW-0732">Signal</keyword>